<protein>
    <submittedName>
        <fullName evidence="1">Uncharacterized protein</fullName>
    </submittedName>
</protein>
<dbReference type="Proteomes" id="UP001249851">
    <property type="component" value="Unassembled WGS sequence"/>
</dbReference>
<evidence type="ECO:0000313" key="2">
    <source>
        <dbReference type="Proteomes" id="UP001249851"/>
    </source>
</evidence>
<keyword evidence="2" id="KW-1185">Reference proteome</keyword>
<dbReference type="PANTHER" id="PTHR33845">
    <property type="entry name" value="C2H2-TYPE DOMAIN-CONTAINING PROTEIN"/>
    <property type="match status" value="1"/>
</dbReference>
<dbReference type="PANTHER" id="PTHR33845:SF1">
    <property type="entry name" value="C2H2-TYPE DOMAIN-CONTAINING PROTEIN"/>
    <property type="match status" value="1"/>
</dbReference>
<accession>A0AAD9V4Z1</accession>
<dbReference type="AlphaFoldDB" id="A0AAD9V4Z1"/>
<name>A0AAD9V4Z1_ACRCE</name>
<dbReference type="EMBL" id="JARQWQ010000033">
    <property type="protein sequence ID" value="KAK2561421.1"/>
    <property type="molecule type" value="Genomic_DNA"/>
</dbReference>
<gene>
    <name evidence="1" type="ORF">P5673_015943</name>
</gene>
<comment type="caution">
    <text evidence="1">The sequence shown here is derived from an EMBL/GenBank/DDBJ whole genome shotgun (WGS) entry which is preliminary data.</text>
</comment>
<reference evidence="1" key="1">
    <citation type="journal article" date="2023" name="G3 (Bethesda)">
        <title>Whole genome assembly and annotation of the endangered Caribbean coral Acropora cervicornis.</title>
        <authorList>
            <person name="Selwyn J.D."/>
            <person name="Vollmer S.V."/>
        </authorList>
    </citation>
    <scope>NUCLEOTIDE SEQUENCE</scope>
    <source>
        <strain evidence="1">K2</strain>
    </source>
</reference>
<organism evidence="1 2">
    <name type="scientific">Acropora cervicornis</name>
    <name type="common">Staghorn coral</name>
    <dbReference type="NCBI Taxonomy" id="6130"/>
    <lineage>
        <taxon>Eukaryota</taxon>
        <taxon>Metazoa</taxon>
        <taxon>Cnidaria</taxon>
        <taxon>Anthozoa</taxon>
        <taxon>Hexacorallia</taxon>
        <taxon>Scleractinia</taxon>
        <taxon>Astrocoeniina</taxon>
        <taxon>Acroporidae</taxon>
        <taxon>Acropora</taxon>
    </lineage>
</organism>
<evidence type="ECO:0000313" key="1">
    <source>
        <dbReference type="EMBL" id="KAK2561421.1"/>
    </source>
</evidence>
<sequence length="366" mass="42255">MIISSCSKGSVIQEAVSHPTRKLIKLQKTYEPISEWKLRKAKLRAYNEGPGVPVEKPIYHRVRLDLVKVNHFLDIINRPYFYQDVAYGTRTINSGRNGSFETLHKVVEELQKAGASPEWIVNIKERLNKEKKYLETDYKLHCKEDSNPCPDHCRVFALCDENDDEFKQECEYPHSLQCDACENLKSVVEEIQICVKNESQSISFYGKKHQEDIIYDFLQAKKHIFHWKAHVLRSENQDHLAEQDVLRSLDATSALITFSARSLERNSPNGLAREDQAGCYHNNLLIASIYGISQRTRVAIERYDFLEPQHGKDIRDRIICPMKQEVRRYCDEGHDIQSAADMKEALLERPVQGVTTSVCEVNVTCL</sequence>
<proteinExistence type="predicted"/>
<reference evidence="1" key="2">
    <citation type="journal article" date="2023" name="Science">
        <title>Genomic signatures of disease resistance in endangered staghorn corals.</title>
        <authorList>
            <person name="Vollmer S.V."/>
            <person name="Selwyn J.D."/>
            <person name="Despard B.A."/>
            <person name="Roesel C.L."/>
        </authorList>
    </citation>
    <scope>NUCLEOTIDE SEQUENCE</scope>
    <source>
        <strain evidence="1">K2</strain>
    </source>
</reference>